<dbReference type="Pfam" id="PF07963">
    <property type="entry name" value="N_methyl"/>
    <property type="match status" value="1"/>
</dbReference>
<dbReference type="EMBL" id="CP034671">
    <property type="protein sequence ID" value="QFZ92330.2"/>
    <property type="molecule type" value="Genomic_DNA"/>
</dbReference>
<proteinExistence type="predicted"/>
<dbReference type="AlphaFoldDB" id="A0AAT9JV16"/>
<sequence length="177" mass="18895">MTRTSRSQGFTITEILIVIIIVGILAAVTTPSLAGFVGQQQTNQATSEVQASILEMVRETQRTNIEEGCKLLSSDITVTRIIRRFTPATNPNCLLNSRSFPPGTTIADNNFNGVSIVAYGTGNVRILSGTNPISIASIQLSNTKSPAFQRCVQVAAPQGLVRTGRMIGGTCVIDQIN</sequence>
<keyword evidence="1" id="KW-0812">Transmembrane</keyword>
<dbReference type="SUPFAM" id="SSF54523">
    <property type="entry name" value="Pili subunits"/>
    <property type="match status" value="1"/>
</dbReference>
<name>A0AAT9JV16_SYNEL</name>
<evidence type="ECO:0000313" key="2">
    <source>
        <dbReference type="EMBL" id="QFZ92330.2"/>
    </source>
</evidence>
<organism evidence="2">
    <name type="scientific">Synechococcus elongatus PCC 11802</name>
    <dbReference type="NCBI Taxonomy" id="2283154"/>
    <lineage>
        <taxon>Bacteria</taxon>
        <taxon>Bacillati</taxon>
        <taxon>Cyanobacteriota</taxon>
        <taxon>Cyanophyceae</taxon>
        <taxon>Synechococcales</taxon>
        <taxon>Synechococcaceae</taxon>
        <taxon>Synechococcus</taxon>
    </lineage>
</organism>
<keyword evidence="1" id="KW-0472">Membrane</keyword>
<dbReference type="NCBIfam" id="TIGR02532">
    <property type="entry name" value="IV_pilin_GFxxxE"/>
    <property type="match status" value="1"/>
</dbReference>
<dbReference type="RefSeq" id="WP_208678675.1">
    <property type="nucleotide sequence ID" value="NZ_CP034671.2"/>
</dbReference>
<gene>
    <name evidence="2" type="ORF">EKO22_08150</name>
</gene>
<reference evidence="2" key="1">
    <citation type="submission" date="2024-01" db="EMBL/GenBank/DDBJ databases">
        <title>Synechococcus elongatus PCC 11802, a close yet different native of Synechococcus elongatus PCC 11801.</title>
        <authorList>
            <person name="Jaiswal D."/>
            <person name="Sengupta A."/>
            <person name="Sengupta S."/>
            <person name="Pakrasi H.B."/>
            <person name="Wangikar P."/>
        </authorList>
    </citation>
    <scope>NUCLEOTIDE SEQUENCE</scope>
    <source>
        <strain evidence="2">PCC 11802</strain>
    </source>
</reference>
<feature type="transmembrane region" description="Helical" evidence="1">
    <location>
        <begin position="12"/>
        <end position="37"/>
    </location>
</feature>
<accession>A0AAT9JV16</accession>
<dbReference type="InterPro" id="IPR012902">
    <property type="entry name" value="N_methyl_site"/>
</dbReference>
<protein>
    <submittedName>
        <fullName evidence="2">Prepilin-type N-terminal cleavage/methylation domain-containing protein</fullName>
    </submittedName>
</protein>
<dbReference type="Gene3D" id="3.30.700.10">
    <property type="entry name" value="Glycoprotein, Type 4 Pilin"/>
    <property type="match status" value="1"/>
</dbReference>
<dbReference type="InterPro" id="IPR045584">
    <property type="entry name" value="Pilin-like"/>
</dbReference>
<keyword evidence="1" id="KW-1133">Transmembrane helix</keyword>
<evidence type="ECO:0000256" key="1">
    <source>
        <dbReference type="SAM" id="Phobius"/>
    </source>
</evidence>